<accession>A0ABQ6YTX8</accession>
<dbReference type="Proteomes" id="UP000798951">
    <property type="component" value="Unassembled WGS sequence"/>
</dbReference>
<evidence type="ECO:0000313" key="1">
    <source>
        <dbReference type="EMBL" id="KAF0849253.1"/>
    </source>
</evidence>
<sequence>MDELTAAEAGLILGVSAREVQRLVAVGQLAVTRRIGHSILIDARSVHRRRNENPRRGRPWSQTNAWGAITILMRGEPDWISPAQRTRITRRLATASVDDLVRLTKNRAEAHRFRCHPSVLRELEPHLLLTGASQLATPDAASFGLTTANDSIDGYVPVESVAALTEAYLLKPDPVGQVTLRTVVEERAFTDGKLPVAAVALDLAESLNNRERSAGLAILAELLEGTRG</sequence>
<proteinExistence type="predicted"/>
<dbReference type="EMBL" id="VMSD01000001">
    <property type="protein sequence ID" value="KAF0849253.1"/>
    <property type="molecule type" value="Genomic_DNA"/>
</dbReference>
<organism evidence="1 2">
    <name type="scientific">Nocardia caishijiensis</name>
    <dbReference type="NCBI Taxonomy" id="184756"/>
    <lineage>
        <taxon>Bacteria</taxon>
        <taxon>Bacillati</taxon>
        <taxon>Actinomycetota</taxon>
        <taxon>Actinomycetes</taxon>
        <taxon>Mycobacteriales</taxon>
        <taxon>Nocardiaceae</taxon>
        <taxon>Nocardia</taxon>
    </lineage>
</organism>
<evidence type="ECO:0000313" key="2">
    <source>
        <dbReference type="Proteomes" id="UP000798951"/>
    </source>
</evidence>
<keyword evidence="2" id="KW-1185">Reference proteome</keyword>
<evidence type="ECO:0008006" key="3">
    <source>
        <dbReference type="Google" id="ProtNLM"/>
    </source>
</evidence>
<name>A0ABQ6YTX8_9NOCA</name>
<protein>
    <recommendedName>
        <fullName evidence="3">Excisionase family DNA binding protein</fullName>
    </recommendedName>
</protein>
<reference evidence="1 2" key="1">
    <citation type="submission" date="2019-07" db="EMBL/GenBank/DDBJ databases">
        <title>Genomic Encyclopedia of Type Strains, Phase IV (KMG-IV): sequencing the most valuable type-strain genomes for metagenomic binning, comparative biology and taxonomic classification.</title>
        <authorList>
            <person name="Goeker M."/>
        </authorList>
    </citation>
    <scope>NUCLEOTIDE SEQUENCE [LARGE SCALE GENOMIC DNA]</scope>
    <source>
        <strain evidence="1 2">DSM 44831</strain>
    </source>
</reference>
<gene>
    <name evidence="1" type="ORF">FNL39_101690</name>
</gene>
<comment type="caution">
    <text evidence="1">The sequence shown here is derived from an EMBL/GenBank/DDBJ whole genome shotgun (WGS) entry which is preliminary data.</text>
</comment>
<dbReference type="RefSeq" id="WP_067978537.1">
    <property type="nucleotide sequence ID" value="NZ_VMSD01000001.1"/>
</dbReference>